<keyword evidence="1" id="KW-0472">Membrane</keyword>
<sequence length="533" mass="58496">MTAAQQDRAELPEDLSVTERGLWEAFQEGATYDLRSRDPAQNDPAGLHVWGPERGVRASLLARLLLHGPPARPGRVSSLKLAGAFVTGTLDLSGGHVDPYVELRNCRFENEVLLPECSFTTLRLVECSVPRLEAARLTTGGDMHMPRCTVDGGIRLTDAQIGTDLLLSQLTVGRDRRGVAVSADGINVGQDLQADLLQAHGEVRLRGATVGVSLNLSGSVLRNPYGKRALNAPQLTVERSLHMAPAAVPEAATGGATPPYGISGHTPPRGTRMQRFECHGGLRLDDGRFGDSVDLDGARFVMDPEQEMSMRRIQTPELRFMGREPEGGKVVLSGTRVVNLRDRYTSWPGPGRLAMAGFFYEHLIPVGAFPLVHRLEWVEAATPEFSPEPYELLAGVLRNHGEDHDAREVMLAKHRRERETLAVGGKAWGLVQDWTVAYGYRPTRAVVWMAVLWAVGSLYFAQQEPRELRPGEGPEWNPPLYVLDLLLPVIDLGQDNAWHQSGHYQWTAAVLVLAGWVLATTVAAGVSRTLRRQ</sequence>
<dbReference type="Proteomes" id="UP001500443">
    <property type="component" value="Unassembled WGS sequence"/>
</dbReference>
<keyword evidence="3" id="KW-1185">Reference proteome</keyword>
<keyword evidence="1" id="KW-1133">Transmembrane helix</keyword>
<protein>
    <recommendedName>
        <fullName evidence="4">Oxidoreductase</fullName>
    </recommendedName>
</protein>
<comment type="caution">
    <text evidence="2">The sequence shown here is derived from an EMBL/GenBank/DDBJ whole genome shotgun (WGS) entry which is preliminary data.</text>
</comment>
<dbReference type="EMBL" id="BAAAPF010000206">
    <property type="protein sequence ID" value="GAA2139290.1"/>
    <property type="molecule type" value="Genomic_DNA"/>
</dbReference>
<reference evidence="3" key="1">
    <citation type="journal article" date="2019" name="Int. J. Syst. Evol. Microbiol.">
        <title>The Global Catalogue of Microorganisms (GCM) 10K type strain sequencing project: providing services to taxonomists for standard genome sequencing and annotation.</title>
        <authorList>
            <consortium name="The Broad Institute Genomics Platform"/>
            <consortium name="The Broad Institute Genome Sequencing Center for Infectious Disease"/>
            <person name="Wu L."/>
            <person name="Ma J."/>
        </authorList>
    </citation>
    <scope>NUCLEOTIDE SEQUENCE [LARGE SCALE GENOMIC DNA]</scope>
    <source>
        <strain evidence="3">JCM 15481</strain>
    </source>
</reference>
<dbReference type="RefSeq" id="WP_344292236.1">
    <property type="nucleotide sequence ID" value="NZ_BAAAPF010000206.1"/>
</dbReference>
<evidence type="ECO:0000313" key="3">
    <source>
        <dbReference type="Proteomes" id="UP001500443"/>
    </source>
</evidence>
<evidence type="ECO:0000313" key="2">
    <source>
        <dbReference type="EMBL" id="GAA2139290.1"/>
    </source>
</evidence>
<gene>
    <name evidence="2" type="ORF">GCM10009802_49180</name>
</gene>
<name>A0ABP5L1T0_9ACTN</name>
<feature type="transmembrane region" description="Helical" evidence="1">
    <location>
        <begin position="506"/>
        <end position="526"/>
    </location>
</feature>
<organism evidence="2 3">
    <name type="scientific">Streptomyces synnematoformans</name>
    <dbReference type="NCBI Taxonomy" id="415721"/>
    <lineage>
        <taxon>Bacteria</taxon>
        <taxon>Bacillati</taxon>
        <taxon>Actinomycetota</taxon>
        <taxon>Actinomycetes</taxon>
        <taxon>Kitasatosporales</taxon>
        <taxon>Streptomycetaceae</taxon>
        <taxon>Streptomyces</taxon>
    </lineage>
</organism>
<evidence type="ECO:0000256" key="1">
    <source>
        <dbReference type="SAM" id="Phobius"/>
    </source>
</evidence>
<evidence type="ECO:0008006" key="4">
    <source>
        <dbReference type="Google" id="ProtNLM"/>
    </source>
</evidence>
<proteinExistence type="predicted"/>
<keyword evidence="1" id="KW-0812">Transmembrane</keyword>
<accession>A0ABP5L1T0</accession>